<proteinExistence type="inferred from homology"/>
<sequence>MEEREMIRKHIFVSGRVQGVGFRYRTYYLAQSLGLTGWVTNLDDGRVEMELQGKEEDMNQLFRRLEQNSFIDITDCTVKQIPLKKENSFHVRG</sequence>
<feature type="active site" evidence="5">
    <location>
        <position position="41"/>
    </location>
</feature>
<dbReference type="GeneID" id="93149530"/>
<name>A0A413X451_9FIRM</name>
<evidence type="ECO:0000313" key="7">
    <source>
        <dbReference type="EMBL" id="GKH03785.1"/>
    </source>
</evidence>
<accession>A0A413X451</accession>
<dbReference type="PANTHER" id="PTHR47268:SF4">
    <property type="entry name" value="ACYLPHOSPHATASE"/>
    <property type="match status" value="1"/>
</dbReference>
<dbReference type="SUPFAM" id="SSF54975">
    <property type="entry name" value="Acylphosphatase/BLUF domain-like"/>
    <property type="match status" value="1"/>
</dbReference>
<evidence type="ECO:0000256" key="4">
    <source>
        <dbReference type="ARBA" id="ARBA00047645"/>
    </source>
</evidence>
<comment type="caution">
    <text evidence="7">The sequence shown here is derived from an EMBL/GenBank/DDBJ whole genome shotgun (WGS) entry which is preliminary data.</text>
</comment>
<evidence type="ECO:0000313" key="8">
    <source>
        <dbReference type="Proteomes" id="UP001055091"/>
    </source>
</evidence>
<keyword evidence="5" id="KW-0378">Hydrolase</keyword>
<comment type="catalytic activity">
    <reaction evidence="4 5">
        <text>an acyl phosphate + H2O = a carboxylate + phosphate + H(+)</text>
        <dbReference type="Rhea" id="RHEA:14965"/>
        <dbReference type="ChEBI" id="CHEBI:15377"/>
        <dbReference type="ChEBI" id="CHEBI:15378"/>
        <dbReference type="ChEBI" id="CHEBI:29067"/>
        <dbReference type="ChEBI" id="CHEBI:43474"/>
        <dbReference type="ChEBI" id="CHEBI:59918"/>
        <dbReference type="EC" id="3.6.1.7"/>
    </reaction>
</comment>
<dbReference type="EC" id="3.6.1.7" evidence="2 5"/>
<reference evidence="7" key="1">
    <citation type="submission" date="2022-01" db="EMBL/GenBank/DDBJ databases">
        <title>Novel bile acid biosynthetic pathways are enriched in the microbiome of centenarians.</title>
        <authorList>
            <person name="Sato Y."/>
            <person name="Atarashi K."/>
            <person name="Plichta R.D."/>
            <person name="Arai Y."/>
            <person name="Sasajima S."/>
            <person name="Kearney M.S."/>
            <person name="Suda W."/>
            <person name="Takeshita K."/>
            <person name="Sasaki T."/>
            <person name="Okamoto S."/>
            <person name="Skelly N.A."/>
            <person name="Okamura Y."/>
            <person name="Vlamakis H."/>
            <person name="Li Y."/>
            <person name="Tanoue T."/>
            <person name="Takei H."/>
            <person name="Nittono H."/>
            <person name="Narushima S."/>
            <person name="Irie J."/>
            <person name="Itoh H."/>
            <person name="Moriya K."/>
            <person name="Sugiura Y."/>
            <person name="Suematsu M."/>
            <person name="Moritoki N."/>
            <person name="Shibata S."/>
            <person name="Littman R.D."/>
            <person name="Fischbach A.M."/>
            <person name="Uwamino Y."/>
            <person name="Inoue T."/>
            <person name="Honda A."/>
            <person name="Hattori M."/>
            <person name="Murai T."/>
            <person name="Xavier J.R."/>
            <person name="Hirose N."/>
            <person name="Honda K."/>
        </authorList>
    </citation>
    <scope>NUCLEOTIDE SEQUENCE</scope>
    <source>
        <strain evidence="7">CE91-St55</strain>
    </source>
</reference>
<dbReference type="EMBL" id="BQNJ01000002">
    <property type="protein sequence ID" value="GKH03785.1"/>
    <property type="molecule type" value="Genomic_DNA"/>
</dbReference>
<evidence type="ECO:0000256" key="2">
    <source>
        <dbReference type="ARBA" id="ARBA00012150"/>
    </source>
</evidence>
<dbReference type="Gene3D" id="3.30.70.100">
    <property type="match status" value="1"/>
</dbReference>
<comment type="similarity">
    <text evidence="1 6">Belongs to the acylphosphatase family.</text>
</comment>
<evidence type="ECO:0000256" key="6">
    <source>
        <dbReference type="RuleBase" id="RU004168"/>
    </source>
</evidence>
<dbReference type="InterPro" id="IPR036046">
    <property type="entry name" value="Acylphosphatase-like_dom_sf"/>
</dbReference>
<dbReference type="Pfam" id="PF00708">
    <property type="entry name" value="Acylphosphatase"/>
    <property type="match status" value="1"/>
</dbReference>
<gene>
    <name evidence="7" type="ORF">CE91St55_57660</name>
</gene>
<dbReference type="AlphaFoldDB" id="A0A413X451"/>
<dbReference type="PROSITE" id="PS51160">
    <property type="entry name" value="ACYLPHOSPHATASE_3"/>
    <property type="match status" value="1"/>
</dbReference>
<dbReference type="Proteomes" id="UP001055091">
    <property type="component" value="Unassembled WGS sequence"/>
</dbReference>
<feature type="active site" evidence="5">
    <location>
        <position position="23"/>
    </location>
</feature>
<dbReference type="InterPro" id="IPR017968">
    <property type="entry name" value="Acylphosphatase_CS"/>
</dbReference>
<dbReference type="PROSITE" id="PS00150">
    <property type="entry name" value="ACYLPHOSPHATASE_1"/>
    <property type="match status" value="1"/>
</dbReference>
<evidence type="ECO:0000256" key="1">
    <source>
        <dbReference type="ARBA" id="ARBA00005614"/>
    </source>
</evidence>
<dbReference type="PRINTS" id="PR00112">
    <property type="entry name" value="ACYLPHPHTASE"/>
</dbReference>
<dbReference type="RefSeq" id="WP_006776107.1">
    <property type="nucleotide sequence ID" value="NZ_BQNJ01000002.1"/>
</dbReference>
<dbReference type="InterPro" id="IPR001792">
    <property type="entry name" value="Acylphosphatase-like_dom"/>
</dbReference>
<dbReference type="GO" id="GO:0003998">
    <property type="term" value="F:acylphosphatase activity"/>
    <property type="evidence" value="ECO:0007669"/>
    <property type="project" value="UniProtKB-EC"/>
</dbReference>
<dbReference type="InterPro" id="IPR020456">
    <property type="entry name" value="Acylphosphatase"/>
</dbReference>
<evidence type="ECO:0000256" key="5">
    <source>
        <dbReference type="PROSITE-ProRule" id="PRU00520"/>
    </source>
</evidence>
<dbReference type="PANTHER" id="PTHR47268">
    <property type="entry name" value="ACYLPHOSPHATASE"/>
    <property type="match status" value="1"/>
</dbReference>
<organism evidence="7 8">
    <name type="scientific">Hungatella hathewayi</name>
    <dbReference type="NCBI Taxonomy" id="154046"/>
    <lineage>
        <taxon>Bacteria</taxon>
        <taxon>Bacillati</taxon>
        <taxon>Bacillota</taxon>
        <taxon>Clostridia</taxon>
        <taxon>Lachnospirales</taxon>
        <taxon>Lachnospiraceae</taxon>
        <taxon>Hungatella</taxon>
    </lineage>
</organism>
<protein>
    <recommendedName>
        <fullName evidence="3 5">acylphosphatase</fullName>
        <ecNumber evidence="2 5">3.6.1.7</ecNumber>
    </recommendedName>
</protein>
<evidence type="ECO:0000256" key="3">
    <source>
        <dbReference type="ARBA" id="ARBA00015991"/>
    </source>
</evidence>